<dbReference type="RefSeq" id="WP_214352449.1">
    <property type="nucleotide sequence ID" value="NZ_JAHBOH010000002.1"/>
</dbReference>
<evidence type="ECO:0000313" key="2">
    <source>
        <dbReference type="EMBL" id="MBT0995470.1"/>
    </source>
</evidence>
<dbReference type="Proteomes" id="UP000722125">
    <property type="component" value="Unassembled WGS sequence"/>
</dbReference>
<evidence type="ECO:0000313" key="3">
    <source>
        <dbReference type="Proteomes" id="UP000722125"/>
    </source>
</evidence>
<name>A0ABS5U259_9CELL</name>
<proteinExistence type="predicted"/>
<dbReference type="EMBL" id="JAHBOH010000002">
    <property type="protein sequence ID" value="MBT0995470.1"/>
    <property type="molecule type" value="Genomic_DNA"/>
</dbReference>
<sequence>MDQSDIVAAVSAALSLAAILISSLFARQQIVQARRDQLFPVMTHLLGEFRSTEFKANLYAVEHDLANGATVDSEGRPQLRDAERARAVQVMSFFNYIGALVANGSVSLTLVSSLMGGSIENAWRATGPYIYADRERRNGDDVYYAYFEHLAAEISNIGPTKLHARLVARGRFRGMRRLSLERGDGAKGLKRLPPGTW</sequence>
<reference evidence="2 3" key="1">
    <citation type="submission" date="2021-05" db="EMBL/GenBank/DDBJ databases">
        <title>Description of Cellulomonas sp. DKR-3 sp. nov.</title>
        <authorList>
            <person name="Dahal R.H."/>
            <person name="Chaudhary D.K."/>
        </authorList>
    </citation>
    <scope>NUCLEOTIDE SEQUENCE [LARGE SCALE GENOMIC DNA]</scope>
    <source>
        <strain evidence="2 3">DKR-3</strain>
    </source>
</reference>
<dbReference type="Pfam" id="PF15956">
    <property type="entry name" value="DUF4760"/>
    <property type="match status" value="1"/>
</dbReference>
<organism evidence="2 3">
    <name type="scientific">Cellulomonas fulva</name>
    <dbReference type="NCBI Taxonomy" id="2835530"/>
    <lineage>
        <taxon>Bacteria</taxon>
        <taxon>Bacillati</taxon>
        <taxon>Actinomycetota</taxon>
        <taxon>Actinomycetes</taxon>
        <taxon>Micrococcales</taxon>
        <taxon>Cellulomonadaceae</taxon>
        <taxon>Cellulomonas</taxon>
    </lineage>
</organism>
<gene>
    <name evidence="2" type="ORF">KIN34_14380</name>
</gene>
<feature type="transmembrane region" description="Helical" evidence="1">
    <location>
        <begin position="6"/>
        <end position="26"/>
    </location>
</feature>
<dbReference type="InterPro" id="IPR031876">
    <property type="entry name" value="DUF4760"/>
</dbReference>
<evidence type="ECO:0000256" key="1">
    <source>
        <dbReference type="SAM" id="Phobius"/>
    </source>
</evidence>
<keyword evidence="1" id="KW-0812">Transmembrane</keyword>
<accession>A0ABS5U259</accession>
<keyword evidence="1" id="KW-1133">Transmembrane helix</keyword>
<evidence type="ECO:0008006" key="4">
    <source>
        <dbReference type="Google" id="ProtNLM"/>
    </source>
</evidence>
<comment type="caution">
    <text evidence="2">The sequence shown here is derived from an EMBL/GenBank/DDBJ whole genome shotgun (WGS) entry which is preliminary data.</text>
</comment>
<keyword evidence="1" id="KW-0472">Membrane</keyword>
<keyword evidence="3" id="KW-1185">Reference proteome</keyword>
<protein>
    <recommendedName>
        <fullName evidence="4">SMODS and SLOG-associating 2TM effector domain-containing protein</fullName>
    </recommendedName>
</protein>